<gene>
    <name evidence="1" type="ORF">GNI_034090</name>
</gene>
<keyword evidence="2" id="KW-1185">Reference proteome</keyword>
<accession>A0A023BAU3</accession>
<sequence length="101" mass="10513">MCRGGTILQQLYQMGKIPAVISGSISEAQLKSGDLCGVGETYCGAFTKYFNALPSLLIKALGYLHVTIPEFCPKGVCKTSGVGESVAASFVGLAAFLYAAL</sequence>
<dbReference type="RefSeq" id="XP_011129236.1">
    <property type="nucleotide sequence ID" value="XM_011130934.1"/>
</dbReference>
<dbReference type="GeneID" id="22911356"/>
<evidence type="ECO:0000313" key="1">
    <source>
        <dbReference type="EMBL" id="EZG78623.1"/>
    </source>
</evidence>
<protein>
    <submittedName>
        <fullName evidence="1">Uncharacterized protein</fullName>
    </submittedName>
</protein>
<dbReference type="VEuPathDB" id="CryptoDB:GNI_034090"/>
<organism evidence="1 2">
    <name type="scientific">Gregarina niphandrodes</name>
    <name type="common">Septate eugregarine</name>
    <dbReference type="NCBI Taxonomy" id="110365"/>
    <lineage>
        <taxon>Eukaryota</taxon>
        <taxon>Sar</taxon>
        <taxon>Alveolata</taxon>
        <taxon>Apicomplexa</taxon>
        <taxon>Conoidasida</taxon>
        <taxon>Gregarinasina</taxon>
        <taxon>Eugregarinorida</taxon>
        <taxon>Gregarinidae</taxon>
        <taxon>Gregarina</taxon>
    </lineage>
</organism>
<name>A0A023BAU3_GRENI</name>
<evidence type="ECO:0000313" key="2">
    <source>
        <dbReference type="Proteomes" id="UP000019763"/>
    </source>
</evidence>
<reference evidence="1" key="1">
    <citation type="submission" date="2013-12" db="EMBL/GenBank/DDBJ databases">
        <authorList>
            <person name="Omoto C.K."/>
            <person name="Sibley D."/>
            <person name="Venepally P."/>
            <person name="Hadjithomas M."/>
            <person name="Karamycheva S."/>
            <person name="Brunk B."/>
            <person name="Roos D."/>
            <person name="Caler E."/>
            <person name="Lorenzi H."/>
        </authorList>
    </citation>
    <scope>NUCLEOTIDE SEQUENCE</scope>
</reference>
<dbReference type="Proteomes" id="UP000019763">
    <property type="component" value="Unassembled WGS sequence"/>
</dbReference>
<comment type="caution">
    <text evidence="1">The sequence shown here is derived from an EMBL/GenBank/DDBJ whole genome shotgun (WGS) entry which is preliminary data.</text>
</comment>
<proteinExistence type="predicted"/>
<dbReference type="EMBL" id="AFNH02000261">
    <property type="protein sequence ID" value="EZG78623.1"/>
    <property type="molecule type" value="Genomic_DNA"/>
</dbReference>
<dbReference type="AlphaFoldDB" id="A0A023BAU3"/>